<dbReference type="GO" id="GO:0033982">
    <property type="term" value="F:3-dehydro-L-gulonate-6-phosphate decarboxylase activity"/>
    <property type="evidence" value="ECO:0007669"/>
    <property type="project" value="TreeGrafter"/>
</dbReference>
<evidence type="ECO:0000313" key="4">
    <source>
        <dbReference type="Proteomes" id="UP000183206"/>
    </source>
</evidence>
<accession>A0A1J4V7Y1</accession>
<evidence type="ECO:0000256" key="1">
    <source>
        <dbReference type="ARBA" id="ARBA00023239"/>
    </source>
</evidence>
<dbReference type="Proteomes" id="UP000183206">
    <property type="component" value="Unassembled WGS sequence"/>
</dbReference>
<comment type="caution">
    <text evidence="3">The sequence shown here is derived from an EMBL/GenBank/DDBJ whole genome shotgun (WGS) entry which is preliminary data.</text>
</comment>
<dbReference type="InterPro" id="IPR013785">
    <property type="entry name" value="Aldolase_TIM"/>
</dbReference>
<proteinExistence type="predicted"/>
<dbReference type="GO" id="GO:0006207">
    <property type="term" value="P:'de novo' pyrimidine nucleobase biosynthetic process"/>
    <property type="evidence" value="ECO:0007669"/>
    <property type="project" value="InterPro"/>
</dbReference>
<dbReference type="EMBL" id="MNVO01000047">
    <property type="protein sequence ID" value="OIO32131.1"/>
    <property type="molecule type" value="Genomic_DNA"/>
</dbReference>
<feature type="domain" description="Orotidine 5'-phosphate decarboxylase" evidence="2">
    <location>
        <begin position="117"/>
        <end position="214"/>
    </location>
</feature>
<evidence type="ECO:0000313" key="3">
    <source>
        <dbReference type="EMBL" id="OIO32131.1"/>
    </source>
</evidence>
<dbReference type="AlphaFoldDB" id="A0A1J4V7Y1"/>
<protein>
    <recommendedName>
        <fullName evidence="2">Orotidine 5'-phosphate decarboxylase domain-containing protein</fullName>
    </recommendedName>
</protein>
<dbReference type="GO" id="GO:0004590">
    <property type="term" value="F:orotidine-5'-phosphate decarboxylase activity"/>
    <property type="evidence" value="ECO:0007669"/>
    <property type="project" value="InterPro"/>
</dbReference>
<dbReference type="Pfam" id="PF00215">
    <property type="entry name" value="OMPdecase"/>
    <property type="match status" value="1"/>
</dbReference>
<sequence length="283" mass="32011">MEKRISRLSPKKRYLQIALNGTLDEAFGVIARLPISDRILVEAGTPLIKRYGEEGIRKIRLWYTQHIAGMPMLSGEQTMPTANTQLPSLISYFMEMKAHKDREKNFYREMTSYSQPHLISVAKQPTPYVVADLKMMDRGETEVEIAARGGADAAVALGRAPIESLNAFVEACEHLGLDAMIDMMNVEYPIAILREMKKLPRVVILHRGVDETEDNKQKMLPLYEIRRIKGAYDVMISIAGGDTLREVQSSFFNDADIAVVWKDFYHAHGNIASIAHDFLNEVK</sequence>
<dbReference type="Gene3D" id="3.20.20.70">
    <property type="entry name" value="Aldolase class I"/>
    <property type="match status" value="2"/>
</dbReference>
<dbReference type="SUPFAM" id="SSF51366">
    <property type="entry name" value="Ribulose-phoshate binding barrel"/>
    <property type="match status" value="1"/>
</dbReference>
<organism evidence="3 4">
    <name type="scientific">Candidatus Nomurabacteria bacterium CG1_02_47_685</name>
    <dbReference type="NCBI Taxonomy" id="1805282"/>
    <lineage>
        <taxon>Bacteria</taxon>
        <taxon>Candidatus Nomuraibacteriota</taxon>
    </lineage>
</organism>
<dbReference type="InterPro" id="IPR011060">
    <property type="entry name" value="RibuloseP-bd_barrel"/>
</dbReference>
<name>A0A1J4V7Y1_9BACT</name>
<dbReference type="GO" id="GO:0019854">
    <property type="term" value="P:L-ascorbic acid catabolic process"/>
    <property type="evidence" value="ECO:0007669"/>
    <property type="project" value="TreeGrafter"/>
</dbReference>
<dbReference type="InterPro" id="IPR001754">
    <property type="entry name" value="OMPdeCOase_dom"/>
</dbReference>
<reference evidence="3 4" key="1">
    <citation type="journal article" date="2016" name="Environ. Microbiol.">
        <title>Genomic resolution of a cold subsurface aquifer community provides metabolic insights for novel microbes adapted to high CO concentrations.</title>
        <authorList>
            <person name="Probst A.J."/>
            <person name="Castelle C.J."/>
            <person name="Singh A."/>
            <person name="Brown C.T."/>
            <person name="Anantharaman K."/>
            <person name="Sharon I."/>
            <person name="Hug L.A."/>
            <person name="Burstein D."/>
            <person name="Emerson J.B."/>
            <person name="Thomas B.C."/>
            <person name="Banfield J.F."/>
        </authorList>
    </citation>
    <scope>NUCLEOTIDE SEQUENCE [LARGE SCALE GENOMIC DNA]</scope>
    <source>
        <strain evidence="3">CG1_02_47_685</strain>
    </source>
</reference>
<keyword evidence="1" id="KW-0456">Lyase</keyword>
<dbReference type="PANTHER" id="PTHR35039:SF3">
    <property type="entry name" value="3-KETO-L-GULONATE-6-PHOSPHATE DECARBOXYLASE SGBH-RELATED"/>
    <property type="match status" value="1"/>
</dbReference>
<evidence type="ECO:0000259" key="2">
    <source>
        <dbReference type="Pfam" id="PF00215"/>
    </source>
</evidence>
<dbReference type="STRING" id="1805282.AUJ44_03135"/>
<dbReference type="PANTHER" id="PTHR35039">
    <property type="entry name" value="3-KETO-L-GULONATE-6-PHOSPHATE DECARBOXYLASE SGBH-RELATED"/>
    <property type="match status" value="1"/>
</dbReference>
<gene>
    <name evidence="3" type="ORF">AUJ44_03135</name>
</gene>